<keyword evidence="1" id="KW-1133">Transmembrane helix</keyword>
<gene>
    <name evidence="2" type="ORF">ERS852461_03983</name>
</gene>
<feature type="transmembrane region" description="Helical" evidence="1">
    <location>
        <begin position="147"/>
        <end position="168"/>
    </location>
</feature>
<organism evidence="2 3">
    <name type="scientific">Bacteroides faecis</name>
    <dbReference type="NCBI Taxonomy" id="674529"/>
    <lineage>
        <taxon>Bacteria</taxon>
        <taxon>Pseudomonadati</taxon>
        <taxon>Bacteroidota</taxon>
        <taxon>Bacteroidia</taxon>
        <taxon>Bacteroidales</taxon>
        <taxon>Bacteroidaceae</taxon>
        <taxon>Bacteroides</taxon>
    </lineage>
</organism>
<dbReference type="Proteomes" id="UP000095606">
    <property type="component" value="Unassembled WGS sequence"/>
</dbReference>
<evidence type="ECO:0000313" key="3">
    <source>
        <dbReference type="Proteomes" id="UP000095606"/>
    </source>
</evidence>
<feature type="transmembrane region" description="Helical" evidence="1">
    <location>
        <begin position="180"/>
        <end position="198"/>
    </location>
</feature>
<feature type="transmembrane region" description="Helical" evidence="1">
    <location>
        <begin position="116"/>
        <end position="135"/>
    </location>
</feature>
<evidence type="ECO:0000256" key="1">
    <source>
        <dbReference type="SAM" id="Phobius"/>
    </source>
</evidence>
<dbReference type="EMBL" id="CZAE01000023">
    <property type="protein sequence ID" value="CUQ01665.1"/>
    <property type="molecule type" value="Genomic_DNA"/>
</dbReference>
<keyword evidence="1" id="KW-0472">Membrane</keyword>
<dbReference type="AlphaFoldDB" id="A0A174T1V1"/>
<proteinExistence type="predicted"/>
<reference evidence="2 3" key="1">
    <citation type="submission" date="2015-09" db="EMBL/GenBank/DDBJ databases">
        <authorList>
            <consortium name="Pathogen Informatics"/>
        </authorList>
    </citation>
    <scope>NUCLEOTIDE SEQUENCE [LARGE SCALE GENOMIC DNA]</scope>
    <source>
        <strain evidence="2 3">2789STDY5834846</strain>
    </source>
</reference>
<protein>
    <submittedName>
        <fullName evidence="2">Uncharacterized protein</fullName>
    </submittedName>
</protein>
<name>A0A174T1V1_9BACE</name>
<dbReference type="RefSeq" id="WP_055270814.1">
    <property type="nucleotide sequence ID" value="NZ_CAXKYA010000018.1"/>
</dbReference>
<accession>A0A174T1V1</accession>
<feature type="transmembrane region" description="Helical" evidence="1">
    <location>
        <begin position="35"/>
        <end position="53"/>
    </location>
</feature>
<evidence type="ECO:0000313" key="2">
    <source>
        <dbReference type="EMBL" id="CUQ01665.1"/>
    </source>
</evidence>
<keyword evidence="1" id="KW-0812">Transmembrane</keyword>
<sequence>MMINKYTRVILLLITSFCFSGCVVSKVVGESNQETFIGLSVLFVFFIILGRIGEKLAMVTGNYEETNNIYDDSGRKIGEVGTGNWRSFAPKQLKGESYSDYVQRVKDMDYEGRAKWGNGAFLIPILVIGVLWMTMDMDEGLTSYKNLNVFLAILSIILAGIIGFIVSIKLWKPIKLFRKWSEVIIVLWFVFEFIMYLFSK</sequence>